<dbReference type="Gene3D" id="3.10.28.20">
    <property type="entry name" value="Acetamidase/Formamidase-like domains"/>
    <property type="match status" value="1"/>
</dbReference>
<accession>A0A917RZU1</accession>
<dbReference type="InterPro" id="IPR004304">
    <property type="entry name" value="FmdA_AmdA"/>
</dbReference>
<dbReference type="Proteomes" id="UP000613840">
    <property type="component" value="Unassembled WGS sequence"/>
</dbReference>
<comment type="caution">
    <text evidence="1">The sequence shown here is derived from an EMBL/GenBank/DDBJ whole genome shotgun (WGS) entry which is preliminary data.</text>
</comment>
<dbReference type="PANTHER" id="PTHR31891:SF1">
    <property type="entry name" value="FORMAMIDASE C869.04-RELATED"/>
    <property type="match status" value="1"/>
</dbReference>
<keyword evidence="2" id="KW-1185">Reference proteome</keyword>
<evidence type="ECO:0000313" key="1">
    <source>
        <dbReference type="EMBL" id="GGL47581.1"/>
    </source>
</evidence>
<dbReference type="SUPFAM" id="SSF141130">
    <property type="entry name" value="Acetamidase/Formamidase-like"/>
    <property type="match status" value="1"/>
</dbReference>
<sequence length="309" mass="32060">MATHHLDTTKATAINYFSRDLEPVLTVSPGDTVVVHTLDSGGHVGTPSADGELPPRFFGEARGHCLVGPIAVEGAKPGQSLAVRFDSLVPDDWGFTGAALRETPLNTRLGLKPEDGARLIWTINNQTRTATNQLGLATSTDPFLGVVAVAPAEPGEHSTTPPRPVGAGNIDCRDLLAGSTLFIPVAVEGALLSVGDGHAVQGDGEVSGTAIECGMTTTMTLDLVDEPALDSVYAITPAGRITFGFEADLNEAAAIALSSMIDWLAATYAITRAEALAMASATVSMRVTQIANQTWGVHALLPTGAIRSI</sequence>
<proteinExistence type="predicted"/>
<reference evidence="1" key="2">
    <citation type="submission" date="2020-09" db="EMBL/GenBank/DDBJ databases">
        <authorList>
            <person name="Sun Q."/>
            <person name="Zhou Y."/>
        </authorList>
    </citation>
    <scope>NUCLEOTIDE SEQUENCE</scope>
    <source>
        <strain evidence="1">CGMCC 4.7306</strain>
    </source>
</reference>
<evidence type="ECO:0000313" key="2">
    <source>
        <dbReference type="Proteomes" id="UP000613840"/>
    </source>
</evidence>
<reference evidence="1" key="1">
    <citation type="journal article" date="2014" name="Int. J. Syst. Evol. Microbiol.">
        <title>Complete genome sequence of Corynebacterium casei LMG S-19264T (=DSM 44701T), isolated from a smear-ripened cheese.</title>
        <authorList>
            <consortium name="US DOE Joint Genome Institute (JGI-PGF)"/>
            <person name="Walter F."/>
            <person name="Albersmeier A."/>
            <person name="Kalinowski J."/>
            <person name="Ruckert C."/>
        </authorList>
    </citation>
    <scope>NUCLEOTIDE SEQUENCE</scope>
    <source>
        <strain evidence="1">CGMCC 4.7306</strain>
    </source>
</reference>
<organism evidence="1 2">
    <name type="scientific">Microlunatus endophyticus</name>
    <dbReference type="NCBI Taxonomy" id="1716077"/>
    <lineage>
        <taxon>Bacteria</taxon>
        <taxon>Bacillati</taxon>
        <taxon>Actinomycetota</taxon>
        <taxon>Actinomycetes</taxon>
        <taxon>Propionibacteriales</taxon>
        <taxon>Propionibacteriaceae</taxon>
        <taxon>Microlunatus</taxon>
    </lineage>
</organism>
<gene>
    <name evidence="1" type="ORF">GCM10011575_01830</name>
</gene>
<name>A0A917RZU1_9ACTN</name>
<dbReference type="Pfam" id="PF03069">
    <property type="entry name" value="FmdA_AmdA"/>
    <property type="match status" value="2"/>
</dbReference>
<dbReference type="EMBL" id="BMMZ01000001">
    <property type="protein sequence ID" value="GGL47581.1"/>
    <property type="molecule type" value="Genomic_DNA"/>
</dbReference>
<dbReference type="AlphaFoldDB" id="A0A917RZU1"/>
<dbReference type="Gene3D" id="2.60.120.580">
    <property type="entry name" value="Acetamidase/Formamidase-like domains"/>
    <property type="match status" value="1"/>
</dbReference>
<dbReference type="PANTHER" id="PTHR31891">
    <property type="entry name" value="FORMAMIDASE C869.04-RELATED"/>
    <property type="match status" value="1"/>
</dbReference>
<dbReference type="GO" id="GO:0016811">
    <property type="term" value="F:hydrolase activity, acting on carbon-nitrogen (but not peptide) bonds, in linear amides"/>
    <property type="evidence" value="ECO:0007669"/>
    <property type="project" value="InterPro"/>
</dbReference>
<protein>
    <submittedName>
        <fullName evidence="1">Acetamidase</fullName>
    </submittedName>
</protein>
<dbReference type="RefSeq" id="WP_188893296.1">
    <property type="nucleotide sequence ID" value="NZ_BMMZ01000001.1"/>
</dbReference>